<dbReference type="Gene3D" id="3.30.450.20">
    <property type="entry name" value="PAS domain"/>
    <property type="match status" value="1"/>
</dbReference>
<dbReference type="GO" id="GO:0006355">
    <property type="term" value="P:regulation of DNA-templated transcription"/>
    <property type="evidence" value="ECO:0007669"/>
    <property type="project" value="InterPro"/>
</dbReference>
<feature type="region of interest" description="Disordered" evidence="1">
    <location>
        <begin position="1"/>
        <end position="50"/>
    </location>
</feature>
<protein>
    <recommendedName>
        <fullName evidence="2">PAS fold domain-containing protein</fullName>
    </recommendedName>
</protein>
<dbReference type="Pfam" id="PF00989">
    <property type="entry name" value="PAS"/>
    <property type="match status" value="1"/>
</dbReference>
<evidence type="ECO:0000259" key="2">
    <source>
        <dbReference type="Pfam" id="PF00989"/>
    </source>
</evidence>
<sequence>MAVGMSSPGPAHTAARAAGEDRGGETAAPDTTGTGHLDALSTGIDPDDLPDGLVVADGSGRVICFNAAAARITATPGAEAIGRPSTWPSRWRTSRGSAGGR</sequence>
<dbReference type="Proteomes" id="UP000498740">
    <property type="component" value="Unassembled WGS sequence"/>
</dbReference>
<comment type="caution">
    <text evidence="3">The sequence shown here is derived from an EMBL/GenBank/DDBJ whole genome shotgun (WGS) entry which is preliminary data.</text>
</comment>
<evidence type="ECO:0000256" key="1">
    <source>
        <dbReference type="SAM" id="MobiDB-lite"/>
    </source>
</evidence>
<dbReference type="AlphaFoldDB" id="A0A7J0CLW2"/>
<gene>
    <name evidence="3" type="ORF">Smic_12330</name>
</gene>
<evidence type="ECO:0000313" key="3">
    <source>
        <dbReference type="EMBL" id="GFN02677.1"/>
    </source>
</evidence>
<dbReference type="InterPro" id="IPR035965">
    <property type="entry name" value="PAS-like_dom_sf"/>
</dbReference>
<proteinExistence type="predicted"/>
<organism evidence="3 4">
    <name type="scientific">Streptomyces microflavus</name>
    <name type="common">Streptomyces lipmanii</name>
    <dbReference type="NCBI Taxonomy" id="1919"/>
    <lineage>
        <taxon>Bacteria</taxon>
        <taxon>Bacillati</taxon>
        <taxon>Actinomycetota</taxon>
        <taxon>Actinomycetes</taxon>
        <taxon>Kitasatosporales</taxon>
        <taxon>Streptomycetaceae</taxon>
        <taxon>Streptomyces</taxon>
    </lineage>
</organism>
<reference evidence="3 4" key="1">
    <citation type="submission" date="2020-05" db="EMBL/GenBank/DDBJ databases">
        <title>Whole genome shotgun sequence of Streptomyces microflavus NBRC 13062.</title>
        <authorList>
            <person name="Komaki H."/>
            <person name="Tamura T."/>
        </authorList>
    </citation>
    <scope>NUCLEOTIDE SEQUENCE [LARGE SCALE GENOMIC DNA]</scope>
    <source>
        <strain evidence="3 4">NBRC 13062</strain>
    </source>
</reference>
<feature type="region of interest" description="Disordered" evidence="1">
    <location>
        <begin position="78"/>
        <end position="101"/>
    </location>
</feature>
<evidence type="ECO:0000313" key="4">
    <source>
        <dbReference type="Proteomes" id="UP000498740"/>
    </source>
</evidence>
<feature type="domain" description="PAS fold" evidence="2">
    <location>
        <begin position="48"/>
        <end position="84"/>
    </location>
</feature>
<accession>A0A7J0CLW2</accession>
<dbReference type="InterPro" id="IPR013767">
    <property type="entry name" value="PAS_fold"/>
</dbReference>
<dbReference type="SUPFAM" id="SSF55785">
    <property type="entry name" value="PYP-like sensor domain (PAS domain)"/>
    <property type="match status" value="1"/>
</dbReference>
<dbReference type="EMBL" id="BLWD01000001">
    <property type="protein sequence ID" value="GFN02677.1"/>
    <property type="molecule type" value="Genomic_DNA"/>
</dbReference>
<name>A0A7J0CLW2_STRMI</name>